<dbReference type="PANTHER" id="PTHR35201:SF4">
    <property type="entry name" value="BETA-PINACENE SYNTHASE-RELATED"/>
    <property type="match status" value="1"/>
</dbReference>
<comment type="similarity">
    <text evidence="1">Belongs to the terpene synthase family.</text>
</comment>
<evidence type="ECO:0000256" key="1">
    <source>
        <dbReference type="RuleBase" id="RU366034"/>
    </source>
</evidence>
<dbReference type="PANTHER" id="PTHR35201">
    <property type="entry name" value="TERPENE SYNTHASE"/>
    <property type="match status" value="1"/>
</dbReference>
<comment type="caution">
    <text evidence="2">The sequence shown here is derived from an EMBL/GenBank/DDBJ whole genome shotgun (WGS) entry which is preliminary data.</text>
</comment>
<dbReference type="RefSeq" id="WP_306846693.1">
    <property type="nucleotide sequence ID" value="NZ_JAUSRL010000013.1"/>
</dbReference>
<dbReference type="InterPro" id="IPR008949">
    <property type="entry name" value="Isoprenoid_synthase_dom_sf"/>
</dbReference>
<reference evidence="2 3" key="1">
    <citation type="submission" date="2023-07" db="EMBL/GenBank/DDBJ databases">
        <title>Sorghum-associated microbial communities from plants grown in Nebraska, USA.</title>
        <authorList>
            <person name="Schachtman D."/>
        </authorList>
    </citation>
    <scope>NUCLEOTIDE SEQUENCE [LARGE SCALE GENOMIC DNA]</scope>
    <source>
        <strain evidence="2 3">CC351</strain>
    </source>
</reference>
<evidence type="ECO:0000313" key="3">
    <source>
        <dbReference type="Proteomes" id="UP001235513"/>
    </source>
</evidence>
<dbReference type="Proteomes" id="UP001235513">
    <property type="component" value="Unassembled WGS sequence"/>
</dbReference>
<keyword evidence="1" id="KW-0456">Lyase</keyword>
<proteinExistence type="inferred from homology"/>
<dbReference type="InterPro" id="IPR034686">
    <property type="entry name" value="Terpene_cyclase-like_2"/>
</dbReference>
<protein>
    <recommendedName>
        <fullName evidence="1">Terpene synthase</fullName>
        <ecNumber evidence="1">4.2.3.-</ecNumber>
    </recommendedName>
</protein>
<dbReference type="SUPFAM" id="SSF48576">
    <property type="entry name" value="Terpenoid synthases"/>
    <property type="match status" value="1"/>
</dbReference>
<dbReference type="EMBL" id="JAUSRL010000013">
    <property type="protein sequence ID" value="MDP9962268.1"/>
    <property type="molecule type" value="Genomic_DNA"/>
</dbReference>
<name>A0ABT9SS39_9FLAO</name>
<comment type="cofactor">
    <cofactor evidence="1">
        <name>Mg(2+)</name>
        <dbReference type="ChEBI" id="CHEBI:18420"/>
    </cofactor>
</comment>
<dbReference type="Pfam" id="PF19086">
    <property type="entry name" value="Terpene_syn_C_2"/>
    <property type="match status" value="1"/>
</dbReference>
<evidence type="ECO:0000313" key="2">
    <source>
        <dbReference type="EMBL" id="MDP9962268.1"/>
    </source>
</evidence>
<dbReference type="SFLD" id="SFLDS00005">
    <property type="entry name" value="Isoprenoid_Synthase_Type_I"/>
    <property type="match status" value="1"/>
</dbReference>
<gene>
    <name evidence="2" type="ORF">J2T04_004196</name>
</gene>
<dbReference type="Gene3D" id="1.10.600.10">
    <property type="entry name" value="Farnesyl Diphosphate Synthase"/>
    <property type="match status" value="1"/>
</dbReference>
<keyword evidence="1" id="KW-0479">Metal-binding</keyword>
<dbReference type="EC" id="4.2.3.-" evidence="1"/>
<dbReference type="SFLD" id="SFLDG01020">
    <property type="entry name" value="Terpene_Cyclase_Like_2"/>
    <property type="match status" value="1"/>
</dbReference>
<keyword evidence="1" id="KW-0460">Magnesium</keyword>
<accession>A0ABT9SS39</accession>
<sequence>MKPENFNPRDYLPLNYYPWPNLINPHVDKIGKEMDDWIDNDYTFLSEKLRGKYKRQKQHYCMARMIPTASYERAVPCHRFIHFYDTLDDQMEFHTVEESEPILERLITILKGAQPLTDENAFFQHAALFRDEFLAFMPEIWLERFTEALHRCFKYGIQAEAPYKGTSTIPRLAQYMVIREYSVNMLPFFYLVDVEVNFVLPKFIEEHPIIQKLRTLAVRIIAWQNDIHSLPKELLLDTEVFNLVIVLQHEYNLSLEAALTETMRIHDADVAEFIILQENLPDFGIYQQQVQDYIKAIGIMIQGINTFYIVDTSRYVPDGFAWPERNSNE</sequence>
<organism evidence="2 3">
    <name type="scientific">Chryseobacterium lathyri</name>
    <dbReference type="NCBI Taxonomy" id="395933"/>
    <lineage>
        <taxon>Bacteria</taxon>
        <taxon>Pseudomonadati</taxon>
        <taxon>Bacteroidota</taxon>
        <taxon>Flavobacteriia</taxon>
        <taxon>Flavobacteriales</taxon>
        <taxon>Weeksellaceae</taxon>
        <taxon>Chryseobacterium group</taxon>
        <taxon>Chryseobacterium</taxon>
    </lineage>
</organism>
<keyword evidence="3" id="KW-1185">Reference proteome</keyword>